<accession>A0A1G8DKW7</accession>
<dbReference type="Proteomes" id="UP000198956">
    <property type="component" value="Unassembled WGS sequence"/>
</dbReference>
<evidence type="ECO:0000313" key="3">
    <source>
        <dbReference type="Proteomes" id="UP000198956"/>
    </source>
</evidence>
<dbReference type="NCBIfam" id="TIGR04398">
    <property type="entry name" value="SLAP_DUP"/>
    <property type="match status" value="2"/>
</dbReference>
<name>A0A1G8DKW7_ANETH</name>
<dbReference type="EMBL" id="FNDE01000034">
    <property type="protein sequence ID" value="SDH58292.1"/>
    <property type="molecule type" value="Genomic_DNA"/>
</dbReference>
<organism evidence="2 3">
    <name type="scientific">Aneurinibacillus thermoaerophilus</name>
    <dbReference type="NCBI Taxonomy" id="143495"/>
    <lineage>
        <taxon>Bacteria</taxon>
        <taxon>Bacillati</taxon>
        <taxon>Bacillota</taxon>
        <taxon>Bacilli</taxon>
        <taxon>Bacillales</taxon>
        <taxon>Paenibacillaceae</taxon>
        <taxon>Aneurinibacillus group</taxon>
        <taxon>Aneurinibacillus</taxon>
    </lineage>
</organism>
<dbReference type="InterPro" id="IPR030910">
    <property type="entry name" value="SLAP_dom"/>
</dbReference>
<sequence length="311" mass="35056">MISFFKKLRSSGAASEAETAENTVKKEEQAEAAGEVEETNTRMKLYFLPGHDKSFSQEEGYVLQFFISELSPIAEGQVAIDGYKIEQEVNGLKLTLVLRNNMDADISLERLPLVLQDANQNTVARSMFDMKETVIPAHSAVPLRFLFPHHDFLVPQADFSSWKVGFHMEDGSVRPVVSELDFEPAVHFSMREYMEKQEQQVTENIRKAIQETEAQINFIGAAVDDAEDGSLVVDLFLRNGRTEEVALKKDMAFVLRDAAGDVVAAQAFDLSQVKLAPKSVTRWKLVYDKESRKKQNPDFSEWSIQAAEHFG</sequence>
<gene>
    <name evidence="2" type="ORF">SAMN04489735_103417</name>
</gene>
<dbReference type="RefSeq" id="WP_175493637.1">
    <property type="nucleotide sequence ID" value="NZ_FNDE01000034.1"/>
</dbReference>
<protein>
    <submittedName>
        <fullName evidence="2">SLAP domain-containing protein</fullName>
    </submittedName>
</protein>
<dbReference type="AlphaFoldDB" id="A0A1G8DKW7"/>
<feature type="region of interest" description="Disordered" evidence="1">
    <location>
        <begin position="16"/>
        <end position="37"/>
    </location>
</feature>
<evidence type="ECO:0000256" key="1">
    <source>
        <dbReference type="SAM" id="MobiDB-lite"/>
    </source>
</evidence>
<proteinExistence type="predicted"/>
<reference evidence="2 3" key="1">
    <citation type="submission" date="2016-10" db="EMBL/GenBank/DDBJ databases">
        <authorList>
            <person name="de Groot N.N."/>
        </authorList>
    </citation>
    <scope>NUCLEOTIDE SEQUENCE [LARGE SCALE GENOMIC DNA]</scope>
    <source>
        <strain evidence="2 3">L 420-91</strain>
    </source>
</reference>
<evidence type="ECO:0000313" key="2">
    <source>
        <dbReference type="EMBL" id="SDH58292.1"/>
    </source>
</evidence>